<reference evidence="1 2" key="1">
    <citation type="journal article" date="2017" name="Int. J. Syst. Evol. Microbiol.">
        <title>Jeotgalibaca porci sp. nov. and Jeotgalibaca arthritidis sp. nov., isolated from pigs, and emended description of the genus Jeotgalibaca.</title>
        <authorList>
            <person name="Zamora L."/>
            <person name="Perez-Sancho M."/>
            <person name="Dominguez L."/>
            <person name="Fernandez-Garayzabal J.F."/>
            <person name="Vela A.I."/>
        </authorList>
    </citation>
    <scope>NUCLEOTIDE SEQUENCE [LARGE SCALE GENOMIC DNA]</scope>
    <source>
        <strain evidence="1 2">CECT 9157</strain>
    </source>
</reference>
<dbReference type="RefSeq" id="WP_166163151.1">
    <property type="nucleotide sequence ID" value="NZ_CP049740.1"/>
</dbReference>
<sequence>MTMLKRKVGCIIILIALIVSVTLIDKSEDGIFIVSKQDIPQSIEVIRHYLEGETVLYKHPTIIMDSEKIASDTNSGESKISLTIGQQTEDIISYVDSNVNRFNIKIKVIAYDELTGEISIKLSYRDGLEKISKTITFK</sequence>
<evidence type="ECO:0000313" key="2">
    <source>
        <dbReference type="Proteomes" id="UP000501451"/>
    </source>
</evidence>
<protein>
    <submittedName>
        <fullName evidence="1">Uncharacterized protein</fullName>
    </submittedName>
</protein>
<keyword evidence="2" id="KW-1185">Reference proteome</keyword>
<proteinExistence type="predicted"/>
<organism evidence="1 2">
    <name type="scientific">Jeotgalibaca arthritidis</name>
    <dbReference type="NCBI Taxonomy" id="1868794"/>
    <lineage>
        <taxon>Bacteria</taxon>
        <taxon>Bacillati</taxon>
        <taxon>Bacillota</taxon>
        <taxon>Bacilli</taxon>
        <taxon>Lactobacillales</taxon>
        <taxon>Carnobacteriaceae</taxon>
        <taxon>Jeotgalibaca</taxon>
    </lineage>
</organism>
<dbReference type="AlphaFoldDB" id="A0A6G7KBH6"/>
<dbReference type="EMBL" id="CP049740">
    <property type="protein sequence ID" value="QII82605.1"/>
    <property type="molecule type" value="Genomic_DNA"/>
</dbReference>
<dbReference type="Proteomes" id="UP000501451">
    <property type="component" value="Chromosome"/>
</dbReference>
<dbReference type="KEGG" id="jar:G7057_09295"/>
<accession>A0A6G7KBH6</accession>
<gene>
    <name evidence="1" type="ORF">G7057_09295</name>
</gene>
<name>A0A6G7KBH6_9LACT</name>
<evidence type="ECO:0000313" key="1">
    <source>
        <dbReference type="EMBL" id="QII82605.1"/>
    </source>
</evidence>